<keyword evidence="8" id="KW-1185">Reference proteome</keyword>
<dbReference type="RefSeq" id="WP_206902177.1">
    <property type="nucleotide sequence ID" value="NZ_JAFLVT010000001.1"/>
</dbReference>
<sequence>MLVVLFIISILLLLFVPNLSQQKDEAQKGSEAAIVKTVATQIELYELNYDKKATGEDLIEKNYVTKEQWEIYERHAEENSPKKPMP</sequence>
<evidence type="ECO:0000313" key="8">
    <source>
        <dbReference type="Proteomes" id="UP000664256"/>
    </source>
</evidence>
<dbReference type="InterPro" id="IPR045584">
    <property type="entry name" value="Pilin-like"/>
</dbReference>
<keyword evidence="5" id="KW-1133">Transmembrane helix</keyword>
<evidence type="ECO:0000256" key="6">
    <source>
        <dbReference type="ARBA" id="ARBA00023136"/>
    </source>
</evidence>
<evidence type="ECO:0000256" key="3">
    <source>
        <dbReference type="ARBA" id="ARBA00022481"/>
    </source>
</evidence>
<protein>
    <submittedName>
        <fullName evidence="7">Competence protein ComG</fullName>
    </submittedName>
</protein>
<organism evidence="7 8">
    <name type="scientific">Candidatus Enterococcus myersii</name>
    <dbReference type="NCBI Taxonomy" id="2815322"/>
    <lineage>
        <taxon>Bacteria</taxon>
        <taxon>Bacillati</taxon>
        <taxon>Bacillota</taxon>
        <taxon>Bacilli</taxon>
        <taxon>Lactobacillales</taxon>
        <taxon>Enterococcaceae</taxon>
        <taxon>Enterococcus</taxon>
    </lineage>
</organism>
<dbReference type="InterPro" id="IPR016940">
    <property type="entry name" value="ComGC"/>
</dbReference>
<name>A0ABS3H3C8_9ENTE</name>
<keyword evidence="6" id="KW-0472">Membrane</keyword>
<evidence type="ECO:0000256" key="5">
    <source>
        <dbReference type="ARBA" id="ARBA00022989"/>
    </source>
</evidence>
<comment type="subcellular location">
    <subcellularLocation>
        <location evidence="1">Cell membrane</location>
        <topology evidence="1">Single-pass membrane protein</topology>
    </subcellularLocation>
</comment>
<reference evidence="7 8" key="1">
    <citation type="submission" date="2021-03" db="EMBL/GenBank/DDBJ databases">
        <title>Enterococcal diversity collection.</title>
        <authorList>
            <person name="Gilmore M.S."/>
            <person name="Schwartzman J."/>
            <person name="Van Tyne D."/>
            <person name="Martin M."/>
            <person name="Earl A.M."/>
            <person name="Manson A.L."/>
            <person name="Straub T."/>
            <person name="Salamzade R."/>
            <person name="Saavedra J."/>
            <person name="Lebreton F."/>
            <person name="Prichula J."/>
            <person name="Schaufler K."/>
            <person name="Gaca A."/>
            <person name="Sgardioli B."/>
            <person name="Wagenaar J."/>
            <person name="Strong T."/>
        </authorList>
    </citation>
    <scope>NUCLEOTIDE SEQUENCE [LARGE SCALE GENOMIC DNA]</scope>
    <source>
        <strain evidence="7 8">MJM12</strain>
    </source>
</reference>
<comment type="caution">
    <text evidence="7">The sequence shown here is derived from an EMBL/GenBank/DDBJ whole genome shotgun (WGS) entry which is preliminary data.</text>
</comment>
<keyword evidence="2" id="KW-1003">Cell membrane</keyword>
<keyword evidence="3" id="KW-0488">Methylation</keyword>
<accession>A0ABS3H3C8</accession>
<evidence type="ECO:0000256" key="1">
    <source>
        <dbReference type="ARBA" id="ARBA00004162"/>
    </source>
</evidence>
<gene>
    <name evidence="7" type="ORF">JZO76_00285</name>
</gene>
<evidence type="ECO:0000313" key="7">
    <source>
        <dbReference type="EMBL" id="MBO0447966.1"/>
    </source>
</evidence>
<dbReference type="Gene3D" id="3.30.700.10">
    <property type="entry name" value="Glycoprotein, Type 4 Pilin"/>
    <property type="match status" value="1"/>
</dbReference>
<evidence type="ECO:0000256" key="2">
    <source>
        <dbReference type="ARBA" id="ARBA00022475"/>
    </source>
</evidence>
<dbReference type="Proteomes" id="UP000664256">
    <property type="component" value="Unassembled WGS sequence"/>
</dbReference>
<dbReference type="EMBL" id="JAFLVT010000001">
    <property type="protein sequence ID" value="MBO0447966.1"/>
    <property type="molecule type" value="Genomic_DNA"/>
</dbReference>
<keyword evidence="4" id="KW-0812">Transmembrane</keyword>
<evidence type="ECO:0000256" key="4">
    <source>
        <dbReference type="ARBA" id="ARBA00022692"/>
    </source>
</evidence>
<dbReference type="SUPFAM" id="SSF54523">
    <property type="entry name" value="Pili subunits"/>
    <property type="match status" value="1"/>
</dbReference>
<proteinExistence type="predicted"/>
<dbReference type="NCBIfam" id="NF040999">
    <property type="entry name" value="pilin_ComGC"/>
    <property type="match status" value="1"/>
</dbReference>